<evidence type="ECO:0000256" key="4">
    <source>
        <dbReference type="ARBA" id="ARBA00023136"/>
    </source>
</evidence>
<evidence type="ECO:0000256" key="1">
    <source>
        <dbReference type="ARBA" id="ARBA00004167"/>
    </source>
</evidence>
<dbReference type="Gene3D" id="2.40.50.100">
    <property type="match status" value="1"/>
</dbReference>
<keyword evidence="3 5" id="KW-1133">Transmembrane helix</keyword>
<sequence>MNAPSDCKDPDDEPRSAASQSLFRAAALEAHEDDYLHGAPLLVVPGWARLAAGLLITAVAVALGYASVVPISSYAHGVAIVRDPTPALVRSPTRAVVRAVVIRPGQAVAAGDPLVQLDGPAAGTVRSTAAGVVAEVAVTAGDMLEPGDALVTLTELDPRPIVELHFDVHQRPRMDLATPMFIELDGFAASRTPVVVEGIAELVGPSDAAATPPSVRVRARLPELEFSAADGRYPVYAGMRGRAEAELGSAPLLESVLPRLFGA</sequence>
<evidence type="ECO:0000256" key="3">
    <source>
        <dbReference type="ARBA" id="ARBA00022989"/>
    </source>
</evidence>
<dbReference type="Pfam" id="PF00364">
    <property type="entry name" value="Biotin_lipoyl"/>
    <property type="match status" value="1"/>
</dbReference>
<feature type="transmembrane region" description="Helical" evidence="5">
    <location>
        <begin position="46"/>
        <end position="66"/>
    </location>
</feature>
<dbReference type="SUPFAM" id="SSF51230">
    <property type="entry name" value="Single hybrid motif"/>
    <property type="match status" value="1"/>
</dbReference>
<evidence type="ECO:0000313" key="8">
    <source>
        <dbReference type="Proteomes" id="UP000238823"/>
    </source>
</evidence>
<dbReference type="InterPro" id="IPR011053">
    <property type="entry name" value="Single_hybrid_motif"/>
</dbReference>
<evidence type="ECO:0000259" key="6">
    <source>
        <dbReference type="Pfam" id="PF00364"/>
    </source>
</evidence>
<keyword evidence="4 5" id="KW-0472">Membrane</keyword>
<dbReference type="InterPro" id="IPR050739">
    <property type="entry name" value="MFP"/>
</dbReference>
<feature type="domain" description="Lipoyl-binding" evidence="6">
    <location>
        <begin position="94"/>
        <end position="153"/>
    </location>
</feature>
<dbReference type="GO" id="GO:0016020">
    <property type="term" value="C:membrane"/>
    <property type="evidence" value="ECO:0007669"/>
    <property type="project" value="UniProtKB-SubCell"/>
</dbReference>
<dbReference type="PANTHER" id="PTHR30386">
    <property type="entry name" value="MEMBRANE FUSION SUBUNIT OF EMRAB-TOLC MULTIDRUG EFFLUX PUMP"/>
    <property type="match status" value="1"/>
</dbReference>
<dbReference type="RefSeq" id="WP_146157792.1">
    <property type="nucleotide sequence ID" value="NZ_PVNL01000063.1"/>
</dbReference>
<name>A0A2S9YPD8_9BACT</name>
<comment type="subcellular location">
    <subcellularLocation>
        <location evidence="1">Membrane</location>
        <topology evidence="1">Single-pass membrane protein</topology>
    </subcellularLocation>
</comment>
<dbReference type="PANTHER" id="PTHR30386:SF26">
    <property type="entry name" value="TRANSPORT PROTEIN COMB"/>
    <property type="match status" value="1"/>
</dbReference>
<dbReference type="EMBL" id="PVNL01000063">
    <property type="protein sequence ID" value="PRQ06950.1"/>
    <property type="molecule type" value="Genomic_DNA"/>
</dbReference>
<reference evidence="7 8" key="1">
    <citation type="submission" date="2018-03" db="EMBL/GenBank/DDBJ databases">
        <title>Draft Genome Sequences of the Obligatory Marine Myxobacteria Enhygromyxa salina SWB007.</title>
        <authorList>
            <person name="Poehlein A."/>
            <person name="Moghaddam J.A."/>
            <person name="Harms H."/>
            <person name="Alanjari M."/>
            <person name="Koenig G.M."/>
            <person name="Daniel R."/>
            <person name="Schaeberle T.F."/>
        </authorList>
    </citation>
    <scope>NUCLEOTIDE SEQUENCE [LARGE SCALE GENOMIC DNA]</scope>
    <source>
        <strain evidence="7 8">SWB007</strain>
    </source>
</reference>
<accession>A0A2S9YPD8</accession>
<evidence type="ECO:0000256" key="5">
    <source>
        <dbReference type="SAM" id="Phobius"/>
    </source>
</evidence>
<comment type="caution">
    <text evidence="7">The sequence shown here is derived from an EMBL/GenBank/DDBJ whole genome shotgun (WGS) entry which is preliminary data.</text>
</comment>
<keyword evidence="2 5" id="KW-0812">Transmembrane</keyword>
<dbReference type="AlphaFoldDB" id="A0A2S9YPD8"/>
<evidence type="ECO:0000313" key="7">
    <source>
        <dbReference type="EMBL" id="PRQ06950.1"/>
    </source>
</evidence>
<evidence type="ECO:0000256" key="2">
    <source>
        <dbReference type="ARBA" id="ARBA00022692"/>
    </source>
</evidence>
<dbReference type="InterPro" id="IPR000089">
    <property type="entry name" value="Biotin_lipoyl"/>
</dbReference>
<protein>
    <submittedName>
        <fullName evidence="7">HlyD family secretion protein</fullName>
    </submittedName>
</protein>
<dbReference type="Proteomes" id="UP000238823">
    <property type="component" value="Unassembled WGS sequence"/>
</dbReference>
<dbReference type="OrthoDB" id="5522338at2"/>
<organism evidence="7 8">
    <name type="scientific">Enhygromyxa salina</name>
    <dbReference type="NCBI Taxonomy" id="215803"/>
    <lineage>
        <taxon>Bacteria</taxon>
        <taxon>Pseudomonadati</taxon>
        <taxon>Myxococcota</taxon>
        <taxon>Polyangia</taxon>
        <taxon>Nannocystales</taxon>
        <taxon>Nannocystaceae</taxon>
        <taxon>Enhygromyxa</taxon>
    </lineage>
</organism>
<gene>
    <name evidence="7" type="ORF">ENSA7_33740</name>
</gene>
<proteinExistence type="predicted"/>